<dbReference type="AlphaFoldDB" id="A0A523S4T9"/>
<dbReference type="EMBL" id="SOKJ01000032">
    <property type="protein sequence ID" value="TET13044.1"/>
    <property type="molecule type" value="Genomic_DNA"/>
</dbReference>
<comment type="caution">
    <text evidence="1">The sequence shown here is derived from an EMBL/GenBank/DDBJ whole genome shotgun (WGS) entry which is preliminary data.</text>
</comment>
<accession>A0A523S4T9</accession>
<dbReference type="Proteomes" id="UP000316360">
    <property type="component" value="Unassembled WGS sequence"/>
</dbReference>
<evidence type="ECO:0000313" key="1">
    <source>
        <dbReference type="EMBL" id="TET13044.1"/>
    </source>
</evidence>
<organism evidence="1 2">
    <name type="scientific">Aerophobetes bacterium</name>
    <dbReference type="NCBI Taxonomy" id="2030807"/>
    <lineage>
        <taxon>Bacteria</taxon>
        <taxon>Candidatus Aerophobota</taxon>
    </lineage>
</organism>
<reference evidence="1 2" key="1">
    <citation type="submission" date="2019-03" db="EMBL/GenBank/DDBJ databases">
        <title>Metabolic potential of uncultured bacteria and archaea associated with petroleum seepage in deep-sea sediments.</title>
        <authorList>
            <person name="Dong X."/>
            <person name="Hubert C."/>
        </authorList>
    </citation>
    <scope>NUCLEOTIDE SEQUENCE [LARGE SCALE GENOMIC DNA]</scope>
    <source>
        <strain evidence="1">E44_bin7</strain>
    </source>
</reference>
<name>A0A523S4T9_UNCAE</name>
<evidence type="ECO:0000313" key="2">
    <source>
        <dbReference type="Proteomes" id="UP000316360"/>
    </source>
</evidence>
<protein>
    <submittedName>
        <fullName evidence="1">Uncharacterized protein</fullName>
    </submittedName>
</protein>
<gene>
    <name evidence="1" type="ORF">E3J84_00590</name>
</gene>
<proteinExistence type="predicted"/>
<sequence>MKRKFAILILLWGLIFLANKAEALDIIVTGDWSETINVSDLISGAGSDLIDSYESASNAVSLSISGTTGTWRIDVKRVDTTWHGDFILYVKRTSDGTGGGVSGGTAYQEVTGSDLSFFSGSDDVSGINTQLKLSGVSIQIPADTYTTTIYYTVVDT</sequence>